<dbReference type="Proteomes" id="UP000251281">
    <property type="component" value="Unassembled WGS sequence"/>
</dbReference>
<dbReference type="InterPro" id="IPR036388">
    <property type="entry name" value="WH-like_DNA-bd_sf"/>
</dbReference>
<evidence type="ECO:0000256" key="1">
    <source>
        <dbReference type="PIRSR" id="PIRSR640198-1"/>
    </source>
</evidence>
<dbReference type="EMBL" id="PRLD01000012">
    <property type="protein sequence ID" value="RAW56241.1"/>
    <property type="molecule type" value="Genomic_DNA"/>
</dbReference>
<keyword evidence="2" id="KW-0547">Nucleotide-binding</keyword>
<dbReference type="GO" id="GO:0005524">
    <property type="term" value="F:ATP binding"/>
    <property type="evidence" value="ECO:0007669"/>
    <property type="project" value="UniProtKB-KW"/>
</dbReference>
<evidence type="ECO:0000259" key="4">
    <source>
        <dbReference type="PROSITE" id="PS51459"/>
    </source>
</evidence>
<reference evidence="5 6" key="1">
    <citation type="submission" date="2018-02" db="EMBL/GenBank/DDBJ databases">
        <title>Complete genome sequencing of Faecalibacterium prausnitzii strains isolated from the human gut.</title>
        <authorList>
            <person name="Fitzgerald B.C."/>
            <person name="Shkoporov A.N."/>
            <person name="Ross P.R."/>
            <person name="Hill C."/>
        </authorList>
    </citation>
    <scope>NUCLEOTIDE SEQUENCE [LARGE SCALE GENOMIC DNA]</scope>
    <source>
        <strain evidence="5 6">APC923/51-1</strain>
    </source>
</reference>
<dbReference type="Pfam" id="PF02661">
    <property type="entry name" value="Fic"/>
    <property type="match status" value="1"/>
</dbReference>
<feature type="domain" description="Fido" evidence="4">
    <location>
        <begin position="108"/>
        <end position="266"/>
    </location>
</feature>
<evidence type="ECO:0000313" key="5">
    <source>
        <dbReference type="EMBL" id="RAW56241.1"/>
    </source>
</evidence>
<dbReference type="AlphaFoldDB" id="A0A329U2Q7"/>
<feature type="binding site" evidence="2">
    <location>
        <begin position="239"/>
        <end position="240"/>
    </location>
    <ligand>
        <name>ATP</name>
        <dbReference type="ChEBI" id="CHEBI:30616"/>
    </ligand>
</feature>
<dbReference type="PANTHER" id="PTHR13504">
    <property type="entry name" value="FIDO DOMAIN-CONTAINING PROTEIN DDB_G0283145"/>
    <property type="match status" value="1"/>
</dbReference>
<sequence>MRSFDYGQLADRMWDMETLSYVAKIHECKGRQELYVRQKPAELDRLVEIARIQSTEASNKIEGIVTTDTRMKQLLADKTTPRNRDESEIMGYREVLNTIHENHDLIPVNSNYILQLHRDMMQYAGVSYGGHFKNVQNYINETRPDGTQVTRFQPVAPYETPAAIQAICESYNQTLLQEKVDPLLVIPAFVCDFLCIHPFNDGNGRMSRLLTLLLLYRSGYEVGKYISIEKQIEKTKDTYYEVLQQIDQGWYEGTNDPVPFIRYMLKIILACYAEFEQRVGLVNAEGTRSTAQQIVEHYVNGKIGRFTSAEVMAACPMIARSTVLRELKELTRKGVLQRLGTGKNTCYVRRDALEK</sequence>
<feature type="binding site" evidence="2">
    <location>
        <begin position="201"/>
        <end position="208"/>
    </location>
    <ligand>
        <name>ATP</name>
        <dbReference type="ChEBI" id="CHEBI:30616"/>
    </ligand>
</feature>
<dbReference type="PROSITE" id="PS51459">
    <property type="entry name" value="FIDO"/>
    <property type="match status" value="1"/>
</dbReference>
<organism evidence="5 6">
    <name type="scientific">Faecalibacterium prausnitzii</name>
    <dbReference type="NCBI Taxonomy" id="853"/>
    <lineage>
        <taxon>Bacteria</taxon>
        <taxon>Bacillati</taxon>
        <taxon>Bacillota</taxon>
        <taxon>Clostridia</taxon>
        <taxon>Eubacteriales</taxon>
        <taxon>Oscillospiraceae</taxon>
        <taxon>Faecalibacterium</taxon>
    </lineage>
</organism>
<dbReference type="Gene3D" id="1.10.3290.10">
    <property type="entry name" value="Fido-like domain"/>
    <property type="match status" value="1"/>
</dbReference>
<comment type="caution">
    <text evidence="5">The sequence shown here is derived from an EMBL/GenBank/DDBJ whole genome shotgun (WGS) entry which is preliminary data.</text>
</comment>
<keyword evidence="2" id="KW-0067">ATP-binding</keyword>
<dbReference type="InterPro" id="IPR040198">
    <property type="entry name" value="Fido_containing"/>
</dbReference>
<feature type="site" description="Important for autoinhibition of adenylyltransferase activity" evidence="3">
    <location>
        <position position="62"/>
    </location>
</feature>
<proteinExistence type="predicted"/>
<dbReference type="SUPFAM" id="SSF140931">
    <property type="entry name" value="Fic-like"/>
    <property type="match status" value="1"/>
</dbReference>
<dbReference type="Gene3D" id="1.10.10.10">
    <property type="entry name" value="Winged helix-like DNA-binding domain superfamily/Winged helix DNA-binding domain"/>
    <property type="match status" value="1"/>
</dbReference>
<evidence type="ECO:0000256" key="2">
    <source>
        <dbReference type="PIRSR" id="PIRSR640198-2"/>
    </source>
</evidence>
<evidence type="ECO:0000313" key="6">
    <source>
        <dbReference type="Proteomes" id="UP000251281"/>
    </source>
</evidence>
<dbReference type="InterPro" id="IPR003812">
    <property type="entry name" value="Fido"/>
</dbReference>
<dbReference type="InterPro" id="IPR036597">
    <property type="entry name" value="Fido-like_dom_sf"/>
</dbReference>
<evidence type="ECO:0000256" key="3">
    <source>
        <dbReference type="PIRSR" id="PIRSR640198-3"/>
    </source>
</evidence>
<dbReference type="PANTHER" id="PTHR13504:SF38">
    <property type="entry name" value="FIDO DOMAIN-CONTAINING PROTEIN"/>
    <property type="match status" value="1"/>
</dbReference>
<name>A0A329U2Q7_9FIRM</name>
<gene>
    <name evidence="5" type="ORF">C4N24_11395</name>
</gene>
<feature type="active site" evidence="1">
    <location>
        <position position="197"/>
    </location>
</feature>
<accession>A0A329U2Q7</accession>
<dbReference type="RefSeq" id="WP_112091513.1">
    <property type="nucleotide sequence ID" value="NZ_PRLD01000012.1"/>
</dbReference>
<protein>
    <submittedName>
        <fullName evidence="5">Cell filamentation protein Fic</fullName>
    </submittedName>
</protein>